<evidence type="ECO:0000313" key="7">
    <source>
        <dbReference type="Proteomes" id="UP001329915"/>
    </source>
</evidence>
<keyword evidence="7" id="KW-1185">Reference proteome</keyword>
<keyword evidence="2" id="KW-0479">Metal-binding</keyword>
<dbReference type="InterPro" id="IPR001650">
    <property type="entry name" value="Helicase_C-like"/>
</dbReference>
<dbReference type="Gene3D" id="3.40.50.300">
    <property type="entry name" value="P-loop containing nucleotide triphosphate hydrolases"/>
    <property type="match status" value="1"/>
</dbReference>
<dbReference type="InterPro" id="IPR013663">
    <property type="entry name" value="Helicase_SWF/SNF/SWI_bac"/>
</dbReference>
<dbReference type="Pfam" id="PF00176">
    <property type="entry name" value="SNF2-rel_dom"/>
    <property type="match status" value="1"/>
</dbReference>
<dbReference type="KEGG" id="dbc:MFMK1_001246"/>
<protein>
    <submittedName>
        <fullName evidence="6">SNF2 helicase associated domain-containing protein</fullName>
    </submittedName>
</protein>
<dbReference type="Proteomes" id="UP001329915">
    <property type="component" value="Chromosome"/>
</dbReference>
<dbReference type="InterPro" id="IPR049730">
    <property type="entry name" value="SNF2/RAD54-like_C"/>
</dbReference>
<dbReference type="InterPro" id="IPR014001">
    <property type="entry name" value="Helicase_ATP-bd"/>
</dbReference>
<dbReference type="PANTHER" id="PTHR10799">
    <property type="entry name" value="SNF2/RAD54 HELICASE FAMILY"/>
    <property type="match status" value="1"/>
</dbReference>
<evidence type="ECO:0000256" key="2">
    <source>
        <dbReference type="PROSITE-ProRule" id="PRU00325"/>
    </source>
</evidence>
<keyword evidence="1" id="KW-0378">Hydrolase</keyword>
<dbReference type="InterPro" id="IPR007527">
    <property type="entry name" value="Znf_SWIM"/>
</dbReference>
<evidence type="ECO:0000259" key="3">
    <source>
        <dbReference type="PROSITE" id="PS50966"/>
    </source>
</evidence>
<dbReference type="Gene3D" id="3.40.50.10810">
    <property type="entry name" value="Tandem AAA-ATPase domain"/>
    <property type="match status" value="1"/>
</dbReference>
<sequence>MFFLTDAMIRKAAGTDDVYKRGLQYFSQGRVEEFGFFSEDISASAIVMGSRGYEVDVEFFGSGEILDMYCNCLAFSQYDGACKHIVAVLAACQWHHKNIKPHGTKPRAAARNGATAEAILGYFGQYVNEPQKTPLNIEVKFELDYVNRYFSQEVYHALSLRMGEEKLYVVKSVKKLFEAMDKGQELEFGKNFIFDPAVHVFRPEDEPLIDVLRDMYEVESSIFRDIDRYSSYYNSKSKLFDGKRVHLPQVVLKKVLSLMGQKRFNATLFNNEYTDLTIVEQDLPLDFKVDSEGKALILGWERLNMIPMIPTGEYLYFDGKVHKISEHQRKNFIPLVNALVESPDGIHFTYNQRDRFASEILPAIQKIGRVEITTAVQESLYAVDLITEIHLDRVDDTVKAEVRFIYGDVRINPFTHQTDYRKEDRILVRDSERETTILGLLEGAEFRTVNGSIYIEDEDNIFAFVHDFLPEIQELADVYYSESFRSMKIRNTASFSGGLRLNEQSDMLEISFKFDEINLAEIKNVLKSLQEKKRYYRLKDGSFLPLDTAGEEMQQVINILDSLDISDRELKKSTMELPKNRAMYLDRRLQELNMQQVEKNPAFTQFVRQINQPQDADFDVPDSLKGVLRDYQTKGFKWLKTLAMYGLGGILADDMGLGKTLQTLAFLLTEKEKVQAPSLVVAPTSVIYNWQEETRRFAPDLKVIVIAGTPRERAAQLKEAVECDLIITSYALIRRDIERYREMSFGYCILDEAQHIKNPNSQNAKSVKTVKARAYFALTGTPVENSLVELWSIFDFIMKGHLFSRQKFRKKYELPIMKNQDKNALNELQKQIAPFIMRRMKKDVLKELPPKFESKMVTELTGEQKKIYLAYLNEAKGEIEREIATRGFNKSQIKILTLLTRLRQICCHPGMFLENYRGDSGKLQYLKEILQDAIQGGHRILLFSQFTSMLHIIKKLLDDEGIEYFYLDGSIKAQKRTEMVKDFNNGQGETFLISLKAGGTGLNLTGADMVIHYDPWWNPAVEDQAADRAYRIGQKNSVQVIKLITKGTIEEKIFELQLKKKAMIESVIKPGETMLTKMTEQEVKELFDVV</sequence>
<keyword evidence="2" id="KW-0862">Zinc</keyword>
<dbReference type="SMART" id="SM00490">
    <property type="entry name" value="HELICc"/>
    <property type="match status" value="1"/>
</dbReference>
<gene>
    <name evidence="6" type="ORF">MFMK1_001246</name>
</gene>
<organism evidence="6 7">
    <name type="scientific">Metallumcola ferriviriculae</name>
    <dbReference type="NCBI Taxonomy" id="3039180"/>
    <lineage>
        <taxon>Bacteria</taxon>
        <taxon>Bacillati</taxon>
        <taxon>Bacillota</taxon>
        <taxon>Clostridia</taxon>
        <taxon>Neomoorellales</taxon>
        <taxon>Desulfitibacteraceae</taxon>
        <taxon>Metallumcola</taxon>
    </lineage>
</organism>
<dbReference type="PROSITE" id="PS51194">
    <property type="entry name" value="HELICASE_CTER"/>
    <property type="match status" value="1"/>
</dbReference>
<accession>A0AAU0ULI6</accession>
<dbReference type="GO" id="GO:0005524">
    <property type="term" value="F:ATP binding"/>
    <property type="evidence" value="ECO:0007669"/>
    <property type="project" value="InterPro"/>
</dbReference>
<dbReference type="Pfam" id="PF04434">
    <property type="entry name" value="SWIM"/>
    <property type="match status" value="1"/>
</dbReference>
<dbReference type="PROSITE" id="PS50966">
    <property type="entry name" value="ZF_SWIM"/>
    <property type="match status" value="1"/>
</dbReference>
<evidence type="ECO:0000259" key="4">
    <source>
        <dbReference type="PROSITE" id="PS51192"/>
    </source>
</evidence>
<reference evidence="6 7" key="1">
    <citation type="submission" date="2023-04" db="EMBL/GenBank/DDBJ databases">
        <authorList>
            <person name="Hsu D."/>
        </authorList>
    </citation>
    <scope>NUCLEOTIDE SEQUENCE [LARGE SCALE GENOMIC DNA]</scope>
    <source>
        <strain evidence="6 7">MK1</strain>
    </source>
</reference>
<dbReference type="SUPFAM" id="SSF52540">
    <property type="entry name" value="P-loop containing nucleoside triphosphate hydrolases"/>
    <property type="match status" value="2"/>
</dbReference>
<name>A0AAU0ULI6_9FIRM</name>
<keyword evidence="2" id="KW-0863">Zinc-finger</keyword>
<dbReference type="GO" id="GO:0016787">
    <property type="term" value="F:hydrolase activity"/>
    <property type="evidence" value="ECO:0007669"/>
    <property type="project" value="UniProtKB-KW"/>
</dbReference>
<dbReference type="InterPro" id="IPR027417">
    <property type="entry name" value="P-loop_NTPase"/>
</dbReference>
<dbReference type="CDD" id="cd18793">
    <property type="entry name" value="SF2_C_SNF"/>
    <property type="match status" value="1"/>
</dbReference>
<dbReference type="SMART" id="SM00487">
    <property type="entry name" value="DEXDc"/>
    <property type="match status" value="1"/>
</dbReference>
<evidence type="ECO:0000259" key="5">
    <source>
        <dbReference type="PROSITE" id="PS51194"/>
    </source>
</evidence>
<feature type="domain" description="Helicase ATP-binding" evidence="4">
    <location>
        <begin position="640"/>
        <end position="800"/>
    </location>
</feature>
<feature type="domain" description="SWIM-type" evidence="3">
    <location>
        <begin position="53"/>
        <end position="93"/>
    </location>
</feature>
<dbReference type="Pfam" id="PF00271">
    <property type="entry name" value="Helicase_C"/>
    <property type="match status" value="1"/>
</dbReference>
<dbReference type="InterPro" id="IPR038718">
    <property type="entry name" value="SNF2-like_sf"/>
</dbReference>
<dbReference type="PROSITE" id="PS51192">
    <property type="entry name" value="HELICASE_ATP_BIND_1"/>
    <property type="match status" value="1"/>
</dbReference>
<dbReference type="FunFam" id="3.40.50.300:FF:000533">
    <property type="entry name" value="Helicase, Snf2 family"/>
    <property type="match status" value="1"/>
</dbReference>
<dbReference type="RefSeq" id="WP_366924282.1">
    <property type="nucleotide sequence ID" value="NZ_CP121694.1"/>
</dbReference>
<dbReference type="EMBL" id="CP121694">
    <property type="protein sequence ID" value="WRO21438.1"/>
    <property type="molecule type" value="Genomic_DNA"/>
</dbReference>
<proteinExistence type="predicted"/>
<evidence type="ECO:0000256" key="1">
    <source>
        <dbReference type="ARBA" id="ARBA00022801"/>
    </source>
</evidence>
<dbReference type="InterPro" id="IPR000330">
    <property type="entry name" value="SNF2_N"/>
</dbReference>
<dbReference type="AlphaFoldDB" id="A0AAU0ULI6"/>
<feature type="domain" description="Helicase C-terminal" evidence="5">
    <location>
        <begin position="921"/>
        <end position="1079"/>
    </location>
</feature>
<dbReference type="GO" id="GO:0008270">
    <property type="term" value="F:zinc ion binding"/>
    <property type="evidence" value="ECO:0007669"/>
    <property type="project" value="UniProtKB-KW"/>
</dbReference>
<dbReference type="Pfam" id="PF08455">
    <property type="entry name" value="SNF2_assoc"/>
    <property type="match status" value="1"/>
</dbReference>
<evidence type="ECO:0000313" key="6">
    <source>
        <dbReference type="EMBL" id="WRO21438.1"/>
    </source>
</evidence>
<dbReference type="FunFam" id="3.40.50.10810:FF:000054">
    <property type="entry name" value="Helicase, Snf2 family"/>
    <property type="match status" value="1"/>
</dbReference>
<dbReference type="CDD" id="cd18012">
    <property type="entry name" value="DEXQc_arch_SWI2_SNF2"/>
    <property type="match status" value="1"/>
</dbReference>